<sequence length="280" mass="31675">MLVEYRNNIWYPAVAAQLVEHFPLLEFIRITQKPNPNNRYSMCHLGAPVLDSASLLLSSLSRLHVLETTLESIKAETSPGDPSARGRSDMISSAIHQDGRGGGHGTQRKIRVLKKKYHDSTLKADLSQVLVTQSIFQDQRPSFRTWTGREPYLQVRAGRMILLPVRRRASDTLYFRLDNGLGQLASLTKLEYLSFESMDHRMGTADIEWFASHLPRLKEMRGLVMENHVGMEPDPENDALVALIRRLRPDVAQRETFSGSISNVPQKAAPRFSVKTRNAT</sequence>
<dbReference type="Proteomes" id="UP000078512">
    <property type="component" value="Unassembled WGS sequence"/>
</dbReference>
<feature type="region of interest" description="Disordered" evidence="1">
    <location>
        <begin position="258"/>
        <end position="280"/>
    </location>
</feature>
<organism evidence="2 3">
    <name type="scientific">Linnemannia elongata AG-77</name>
    <dbReference type="NCBI Taxonomy" id="1314771"/>
    <lineage>
        <taxon>Eukaryota</taxon>
        <taxon>Fungi</taxon>
        <taxon>Fungi incertae sedis</taxon>
        <taxon>Mucoromycota</taxon>
        <taxon>Mortierellomycotina</taxon>
        <taxon>Mortierellomycetes</taxon>
        <taxon>Mortierellales</taxon>
        <taxon>Mortierellaceae</taxon>
        <taxon>Linnemannia</taxon>
    </lineage>
</organism>
<proteinExistence type="predicted"/>
<accession>A0A197KB35</accession>
<gene>
    <name evidence="2" type="ORF">K457DRAFT_14824</name>
</gene>
<dbReference type="OrthoDB" id="2394332at2759"/>
<reference evidence="2 3" key="1">
    <citation type="submission" date="2016-05" db="EMBL/GenBank/DDBJ databases">
        <title>Genome sequencing reveals origins of a unique bacterial endosymbiosis in the earliest lineages of terrestrial Fungi.</title>
        <authorList>
            <consortium name="DOE Joint Genome Institute"/>
            <person name="Uehling J."/>
            <person name="Gryganskyi A."/>
            <person name="Hameed K."/>
            <person name="Tschaplinski T."/>
            <person name="Misztal P."/>
            <person name="Wu S."/>
            <person name="Desiro A."/>
            <person name="Vande Pol N."/>
            <person name="Du Z.-Y."/>
            <person name="Zienkiewicz A."/>
            <person name="Zienkiewicz K."/>
            <person name="Morin E."/>
            <person name="Tisserant E."/>
            <person name="Splivallo R."/>
            <person name="Hainaut M."/>
            <person name="Henrissat B."/>
            <person name="Ohm R."/>
            <person name="Kuo A."/>
            <person name="Yan J."/>
            <person name="Lipzen A."/>
            <person name="Nolan M."/>
            <person name="Labutti K."/>
            <person name="Barry K."/>
            <person name="Goldstein A."/>
            <person name="Labbe J."/>
            <person name="Schadt C."/>
            <person name="Tuskan G."/>
            <person name="Grigoriev I."/>
            <person name="Martin F."/>
            <person name="Vilgalys R."/>
            <person name="Bonito G."/>
        </authorList>
    </citation>
    <scope>NUCLEOTIDE SEQUENCE [LARGE SCALE GENOMIC DNA]</scope>
    <source>
        <strain evidence="2 3">AG-77</strain>
    </source>
</reference>
<dbReference type="EMBL" id="KV442020">
    <property type="protein sequence ID" value="OAQ33604.1"/>
    <property type="molecule type" value="Genomic_DNA"/>
</dbReference>
<evidence type="ECO:0000313" key="3">
    <source>
        <dbReference type="Proteomes" id="UP000078512"/>
    </source>
</evidence>
<evidence type="ECO:0000313" key="2">
    <source>
        <dbReference type="EMBL" id="OAQ33604.1"/>
    </source>
</evidence>
<protein>
    <submittedName>
        <fullName evidence="2">Uncharacterized protein</fullName>
    </submittedName>
</protein>
<keyword evidence="3" id="KW-1185">Reference proteome</keyword>
<dbReference type="AlphaFoldDB" id="A0A197KB35"/>
<evidence type="ECO:0000256" key="1">
    <source>
        <dbReference type="SAM" id="MobiDB-lite"/>
    </source>
</evidence>
<name>A0A197KB35_9FUNG</name>